<dbReference type="InterPro" id="IPR007743">
    <property type="entry name" value="Immunity-related_GTPase-like"/>
</dbReference>
<accession>A0A914W7Q2</accession>
<dbReference type="SUPFAM" id="SSF52540">
    <property type="entry name" value="P-loop containing nucleoside triphosphate hydrolases"/>
    <property type="match status" value="2"/>
</dbReference>
<feature type="domain" description="IRG-type G" evidence="3">
    <location>
        <begin position="73"/>
        <end position="258"/>
    </location>
</feature>
<evidence type="ECO:0000256" key="2">
    <source>
        <dbReference type="SAM" id="MobiDB-lite"/>
    </source>
</evidence>
<reference evidence="5" key="1">
    <citation type="submission" date="2022-11" db="UniProtKB">
        <authorList>
            <consortium name="WormBaseParasite"/>
        </authorList>
    </citation>
    <scope>IDENTIFICATION</scope>
</reference>
<dbReference type="InterPro" id="IPR030385">
    <property type="entry name" value="G_IRG_dom"/>
</dbReference>
<dbReference type="GO" id="GO:0016020">
    <property type="term" value="C:membrane"/>
    <property type="evidence" value="ECO:0007669"/>
    <property type="project" value="InterPro"/>
</dbReference>
<evidence type="ECO:0000313" key="4">
    <source>
        <dbReference type="Proteomes" id="UP000887566"/>
    </source>
</evidence>
<dbReference type="PANTHER" id="PTHR14143:SF1">
    <property type="entry name" value="IRG-TYPE G DOMAIN-CONTAINING PROTEIN"/>
    <property type="match status" value="1"/>
</dbReference>
<organism evidence="4 5">
    <name type="scientific">Plectus sambesii</name>
    <dbReference type="NCBI Taxonomy" id="2011161"/>
    <lineage>
        <taxon>Eukaryota</taxon>
        <taxon>Metazoa</taxon>
        <taxon>Ecdysozoa</taxon>
        <taxon>Nematoda</taxon>
        <taxon>Chromadorea</taxon>
        <taxon>Plectida</taxon>
        <taxon>Plectina</taxon>
        <taxon>Plectoidea</taxon>
        <taxon>Plectidae</taxon>
        <taxon>Plectus</taxon>
    </lineage>
</organism>
<feature type="compositionally biased region" description="Basic and acidic residues" evidence="2">
    <location>
        <begin position="1"/>
        <end position="11"/>
    </location>
</feature>
<dbReference type="InterPro" id="IPR027417">
    <property type="entry name" value="P-loop_NTPase"/>
</dbReference>
<dbReference type="PANTHER" id="PTHR14143">
    <property type="entry name" value="INTERFERON-INDUCIBLE GTPASE FAMILY MEMBER"/>
    <property type="match status" value="1"/>
</dbReference>
<keyword evidence="4" id="KW-1185">Reference proteome</keyword>
<sequence length="557" mass="62648">MGGKPSRDRSKNHAFKKPAPRPSPIANDEHYQDETASNASNKREKSAYSSKSTEYWEQQRLEAHHHLKIDTVLDCNIAFCGKVGSGKSSMINALRHVKKGEPDWAPVSSFQSTTDVKPYRFADPSFKHLVLWDMPGCSTGDVPTDSYYFEQKLFAFDFLVIVSDGFPGTAECALAREARRFGVPFAFVQSKCDKELRSLVEENGEESVSEKVKKKFFDEQKLNFTTIVRGDIKGAVHFLVSSPVLLNLEKNYEYMLDEDEFKNYVLEVVAARRGLHESTGEHRAKPNISEGTERIKSTAMAAFRNSSEAGMPRDDQRNKPATLQAYYSQPSLSKEQQRSAAQLKLNIDPGHSFNIGFCGEKKAGKSRLINALRDIQNDHPDAAPVAAFEATTPMTPYRATPGKFNGAVLWEVPGFKSADNQNYFDDNNLCAMDLLVIMCESHFDKREAQVARNASKYDLPVVFVCSKSDSKLKAESKGAIATNAEKSRFLEKQESSFKANMPSDQQNIPRFWISATVIAKDPKFASFALDDEKFVKYVTKTLKAKFDRQHEETHMKL</sequence>
<dbReference type="GO" id="GO:0005525">
    <property type="term" value="F:GTP binding"/>
    <property type="evidence" value="ECO:0007669"/>
    <property type="project" value="InterPro"/>
</dbReference>
<evidence type="ECO:0000256" key="1">
    <source>
        <dbReference type="ARBA" id="ARBA00005429"/>
    </source>
</evidence>
<dbReference type="WBParaSite" id="PSAMB.scaffold33size106536.g777.t1">
    <property type="protein sequence ID" value="PSAMB.scaffold33size106536.g777.t1"/>
    <property type="gene ID" value="PSAMB.scaffold33size106536.g777"/>
</dbReference>
<feature type="domain" description="IRG-type G" evidence="3">
    <location>
        <begin position="351"/>
        <end position="544"/>
    </location>
</feature>
<comment type="similarity">
    <text evidence="1">Belongs to the TRAFAC class dynamin-like GTPase superfamily. IRG family.</text>
</comment>
<evidence type="ECO:0000313" key="5">
    <source>
        <dbReference type="WBParaSite" id="PSAMB.scaffold33size106536.g777.t1"/>
    </source>
</evidence>
<protein>
    <submittedName>
        <fullName evidence="5">IRG-type G domain-containing protein</fullName>
    </submittedName>
</protein>
<dbReference type="Pfam" id="PF05049">
    <property type="entry name" value="IIGP"/>
    <property type="match status" value="2"/>
</dbReference>
<dbReference type="Gene3D" id="3.40.50.300">
    <property type="entry name" value="P-loop containing nucleotide triphosphate hydrolases"/>
    <property type="match status" value="2"/>
</dbReference>
<evidence type="ECO:0000259" key="3">
    <source>
        <dbReference type="PROSITE" id="PS51716"/>
    </source>
</evidence>
<feature type="region of interest" description="Disordered" evidence="2">
    <location>
        <begin position="1"/>
        <end position="51"/>
    </location>
</feature>
<proteinExistence type="inferred from homology"/>
<dbReference type="AlphaFoldDB" id="A0A914W7Q2"/>
<dbReference type="PROSITE" id="PS51716">
    <property type="entry name" value="G_IRG"/>
    <property type="match status" value="2"/>
</dbReference>
<dbReference type="Proteomes" id="UP000887566">
    <property type="component" value="Unplaced"/>
</dbReference>
<name>A0A914W7Q2_9BILA</name>